<dbReference type="InterPro" id="IPR019888">
    <property type="entry name" value="Tscrpt_reg_AsnC-like"/>
</dbReference>
<gene>
    <name evidence="5" type="ORF">SAMN05444359_14131</name>
</gene>
<feature type="domain" description="HTH asnC-type" evidence="4">
    <location>
        <begin position="7"/>
        <end position="68"/>
    </location>
</feature>
<sequence>MNKPYELDDLDRKILALLMENAKQPYTELAARLFVSGGTIHVRMNKLIAAGIVTGQTLQVDHTQLGYDVTAFLGVYLKSSSEYTPATAYLRGIQEIVSAHYLTGVYSIFLKVVCRDTDHLRKVLARIQQYEGIQRTETFMSLEESINRPVQVLSAEELKELTD</sequence>
<organism evidence="5 6">
    <name type="scientific">Neolewinella agarilytica</name>
    <dbReference type="NCBI Taxonomy" id="478744"/>
    <lineage>
        <taxon>Bacteria</taxon>
        <taxon>Pseudomonadati</taxon>
        <taxon>Bacteroidota</taxon>
        <taxon>Saprospiria</taxon>
        <taxon>Saprospirales</taxon>
        <taxon>Lewinellaceae</taxon>
        <taxon>Neolewinella</taxon>
    </lineage>
</organism>
<protein>
    <submittedName>
        <fullName evidence="5">Transcriptional regulator, AsnC family</fullName>
    </submittedName>
</protein>
<dbReference type="GO" id="GO:0043200">
    <property type="term" value="P:response to amino acid"/>
    <property type="evidence" value="ECO:0007669"/>
    <property type="project" value="TreeGrafter"/>
</dbReference>
<dbReference type="GO" id="GO:0043565">
    <property type="term" value="F:sequence-specific DNA binding"/>
    <property type="evidence" value="ECO:0007669"/>
    <property type="project" value="InterPro"/>
</dbReference>
<dbReference type="PANTHER" id="PTHR30154:SF34">
    <property type="entry name" value="TRANSCRIPTIONAL REGULATOR AZLB"/>
    <property type="match status" value="1"/>
</dbReference>
<dbReference type="GO" id="GO:0006355">
    <property type="term" value="P:regulation of DNA-templated transcription"/>
    <property type="evidence" value="ECO:0007669"/>
    <property type="project" value="UniProtKB-ARBA"/>
</dbReference>
<proteinExistence type="predicted"/>
<dbReference type="EMBL" id="FOFB01000041">
    <property type="protein sequence ID" value="SER41875.1"/>
    <property type="molecule type" value="Genomic_DNA"/>
</dbReference>
<dbReference type="InterPro" id="IPR019887">
    <property type="entry name" value="Tscrpt_reg_AsnC/Lrp_C"/>
</dbReference>
<dbReference type="Proteomes" id="UP000199021">
    <property type="component" value="Unassembled WGS sequence"/>
</dbReference>
<dbReference type="PRINTS" id="PR00033">
    <property type="entry name" value="HTHASNC"/>
</dbReference>
<dbReference type="Gene3D" id="3.30.70.920">
    <property type="match status" value="1"/>
</dbReference>
<dbReference type="Pfam" id="PF01037">
    <property type="entry name" value="AsnC_trans_reg"/>
    <property type="match status" value="1"/>
</dbReference>
<evidence type="ECO:0000256" key="2">
    <source>
        <dbReference type="ARBA" id="ARBA00023125"/>
    </source>
</evidence>
<dbReference type="InterPro" id="IPR011991">
    <property type="entry name" value="ArsR-like_HTH"/>
</dbReference>
<keyword evidence="1" id="KW-0805">Transcription regulation</keyword>
<dbReference type="GO" id="GO:0005829">
    <property type="term" value="C:cytosol"/>
    <property type="evidence" value="ECO:0007669"/>
    <property type="project" value="TreeGrafter"/>
</dbReference>
<dbReference type="InterPro" id="IPR011008">
    <property type="entry name" value="Dimeric_a/b-barrel"/>
</dbReference>
<dbReference type="PANTHER" id="PTHR30154">
    <property type="entry name" value="LEUCINE-RESPONSIVE REGULATORY PROTEIN"/>
    <property type="match status" value="1"/>
</dbReference>
<evidence type="ECO:0000259" key="4">
    <source>
        <dbReference type="PROSITE" id="PS50956"/>
    </source>
</evidence>
<accession>A0A1H9P1U6</accession>
<keyword evidence="2" id="KW-0238">DNA-binding</keyword>
<dbReference type="Pfam" id="PF13412">
    <property type="entry name" value="HTH_24"/>
    <property type="match status" value="1"/>
</dbReference>
<dbReference type="CDD" id="cd00090">
    <property type="entry name" value="HTH_ARSR"/>
    <property type="match status" value="1"/>
</dbReference>
<dbReference type="SUPFAM" id="SSF54909">
    <property type="entry name" value="Dimeric alpha+beta barrel"/>
    <property type="match status" value="1"/>
</dbReference>
<evidence type="ECO:0000256" key="1">
    <source>
        <dbReference type="ARBA" id="ARBA00023015"/>
    </source>
</evidence>
<dbReference type="PROSITE" id="PS50956">
    <property type="entry name" value="HTH_ASNC_2"/>
    <property type="match status" value="1"/>
</dbReference>
<keyword evidence="6" id="KW-1185">Reference proteome</keyword>
<evidence type="ECO:0000256" key="3">
    <source>
        <dbReference type="ARBA" id="ARBA00023163"/>
    </source>
</evidence>
<keyword evidence="3" id="KW-0804">Transcription</keyword>
<evidence type="ECO:0000313" key="5">
    <source>
        <dbReference type="EMBL" id="SER41875.1"/>
    </source>
</evidence>
<dbReference type="OrthoDB" id="1094536at2"/>
<dbReference type="Gene3D" id="1.10.10.10">
    <property type="entry name" value="Winged helix-like DNA-binding domain superfamily/Winged helix DNA-binding domain"/>
    <property type="match status" value="1"/>
</dbReference>
<dbReference type="SMART" id="SM00344">
    <property type="entry name" value="HTH_ASNC"/>
    <property type="match status" value="1"/>
</dbReference>
<dbReference type="RefSeq" id="WP_090173373.1">
    <property type="nucleotide sequence ID" value="NZ_FOFB01000041.1"/>
</dbReference>
<name>A0A1H9P1U6_9BACT</name>
<reference evidence="6" key="1">
    <citation type="submission" date="2016-10" db="EMBL/GenBank/DDBJ databases">
        <authorList>
            <person name="Varghese N."/>
            <person name="Submissions S."/>
        </authorList>
    </citation>
    <scope>NUCLEOTIDE SEQUENCE [LARGE SCALE GENOMIC DNA]</scope>
    <source>
        <strain evidence="6">DSM 24740</strain>
    </source>
</reference>
<dbReference type="AlphaFoldDB" id="A0A1H9P1U6"/>
<dbReference type="InterPro" id="IPR000485">
    <property type="entry name" value="AsnC-type_HTH_dom"/>
</dbReference>
<evidence type="ECO:0000313" key="6">
    <source>
        <dbReference type="Proteomes" id="UP000199021"/>
    </source>
</evidence>
<dbReference type="STRING" id="478744.SAMN05444359_14131"/>
<dbReference type="InParanoid" id="A0A1H9P1U6"/>
<dbReference type="InterPro" id="IPR036390">
    <property type="entry name" value="WH_DNA-bd_sf"/>
</dbReference>
<dbReference type="InterPro" id="IPR036388">
    <property type="entry name" value="WH-like_DNA-bd_sf"/>
</dbReference>
<dbReference type="SUPFAM" id="SSF46785">
    <property type="entry name" value="Winged helix' DNA-binding domain"/>
    <property type="match status" value="1"/>
</dbReference>